<dbReference type="InterPro" id="IPR007138">
    <property type="entry name" value="ABM_dom"/>
</dbReference>
<dbReference type="AlphaFoldDB" id="A0A853JFT1"/>
<reference evidence="2 3" key="1">
    <citation type="submission" date="2020-07" db="EMBL/GenBank/DDBJ databases">
        <title>Luteimonas sp. SJ-92.</title>
        <authorList>
            <person name="Huang X.-X."/>
            <person name="Xu L."/>
            <person name="Sun J.-Q."/>
        </authorList>
    </citation>
    <scope>NUCLEOTIDE SEQUENCE [LARGE SCALE GENOMIC DNA]</scope>
    <source>
        <strain evidence="2 3">SJ-92</strain>
    </source>
</reference>
<feature type="domain" description="ABM" evidence="1">
    <location>
        <begin position="1"/>
        <end position="66"/>
    </location>
</feature>
<proteinExistence type="predicted"/>
<keyword evidence="2" id="KW-0560">Oxidoreductase</keyword>
<dbReference type="SUPFAM" id="SSF54909">
    <property type="entry name" value="Dimeric alpha+beta barrel"/>
    <property type="match status" value="1"/>
</dbReference>
<evidence type="ECO:0000313" key="3">
    <source>
        <dbReference type="Proteomes" id="UP000578091"/>
    </source>
</evidence>
<dbReference type="InterPro" id="IPR011008">
    <property type="entry name" value="Dimeric_a/b-barrel"/>
</dbReference>
<gene>
    <name evidence="2" type="ORF">H0E84_17620</name>
</gene>
<sequence length="99" mass="11131">MFVIIWQYQVRPGAEDAFRALHGPQGGWATLFREYAGYLGTELLVDTGTGPWVTIDRWDSEAAYAACLEASREAYARIDAEGDALTEHERCLGRYRTPC</sequence>
<dbReference type="Gene3D" id="3.30.70.100">
    <property type="match status" value="1"/>
</dbReference>
<accession>A0A853JFT1</accession>
<dbReference type="GO" id="GO:0004497">
    <property type="term" value="F:monooxygenase activity"/>
    <property type="evidence" value="ECO:0007669"/>
    <property type="project" value="UniProtKB-KW"/>
</dbReference>
<dbReference type="Proteomes" id="UP000578091">
    <property type="component" value="Unassembled WGS sequence"/>
</dbReference>
<evidence type="ECO:0000313" key="2">
    <source>
        <dbReference type="EMBL" id="NZA28196.1"/>
    </source>
</evidence>
<comment type="caution">
    <text evidence="2">The sequence shown here is derived from an EMBL/GenBank/DDBJ whole genome shotgun (WGS) entry which is preliminary data.</text>
</comment>
<dbReference type="EMBL" id="JACCKA010000091">
    <property type="protein sequence ID" value="NZA28196.1"/>
    <property type="molecule type" value="Genomic_DNA"/>
</dbReference>
<dbReference type="Pfam" id="PF03992">
    <property type="entry name" value="ABM"/>
    <property type="match status" value="1"/>
</dbReference>
<keyword evidence="3" id="KW-1185">Reference proteome</keyword>
<name>A0A853JFT1_9GAMM</name>
<evidence type="ECO:0000259" key="1">
    <source>
        <dbReference type="Pfam" id="PF03992"/>
    </source>
</evidence>
<protein>
    <submittedName>
        <fullName evidence="2">Antibiotic biosynthesis monooxygenase</fullName>
    </submittedName>
</protein>
<dbReference type="RefSeq" id="WP_180679958.1">
    <property type="nucleotide sequence ID" value="NZ_JACCKA010000091.1"/>
</dbReference>
<organism evidence="2 3">
    <name type="scientific">Luteimonas salinisoli</name>
    <dbReference type="NCBI Taxonomy" id="2752307"/>
    <lineage>
        <taxon>Bacteria</taxon>
        <taxon>Pseudomonadati</taxon>
        <taxon>Pseudomonadota</taxon>
        <taxon>Gammaproteobacteria</taxon>
        <taxon>Lysobacterales</taxon>
        <taxon>Lysobacteraceae</taxon>
        <taxon>Luteimonas</taxon>
    </lineage>
</organism>
<keyword evidence="2" id="KW-0503">Monooxygenase</keyword>